<evidence type="ECO:0000259" key="3">
    <source>
        <dbReference type="SMART" id="SM00844"/>
    </source>
</evidence>
<feature type="compositionally biased region" description="Polar residues" evidence="1">
    <location>
        <begin position="286"/>
        <end position="309"/>
    </location>
</feature>
<evidence type="ECO:0000313" key="4">
    <source>
        <dbReference type="EMBL" id="KXB56076.1"/>
    </source>
</evidence>
<feature type="compositionally biased region" description="Basic and acidic residues" evidence="1">
    <location>
        <begin position="584"/>
        <end position="611"/>
    </location>
</feature>
<dbReference type="Pfam" id="PF01468">
    <property type="entry name" value="GA"/>
    <property type="match status" value="5"/>
</dbReference>
<name>A0ABR5TKN4_9BACL</name>
<dbReference type="EMBL" id="LSDB01000062">
    <property type="protein sequence ID" value="KXB56076.1"/>
    <property type="molecule type" value="Genomic_DNA"/>
</dbReference>
<dbReference type="RefSeq" id="WP_157058076.1">
    <property type="nucleotide sequence ID" value="NZ_KQ959905.1"/>
</dbReference>
<feature type="compositionally biased region" description="Basic and acidic residues" evidence="1">
    <location>
        <begin position="258"/>
        <end position="282"/>
    </location>
</feature>
<evidence type="ECO:0000256" key="1">
    <source>
        <dbReference type="SAM" id="MobiDB-lite"/>
    </source>
</evidence>
<comment type="caution">
    <text evidence="4">The sequence shown here is derived from an EMBL/GenBank/DDBJ whole genome shotgun (WGS) entry which is preliminary data.</text>
</comment>
<organism evidence="4 5">
    <name type="scientific">Gemelliphila asaccharolytica</name>
    <dbReference type="NCBI Taxonomy" id="502393"/>
    <lineage>
        <taxon>Bacteria</taxon>
        <taxon>Bacillati</taxon>
        <taxon>Bacillota</taxon>
        <taxon>Bacilli</taxon>
        <taxon>Bacillales</taxon>
        <taxon>Gemellaceae</taxon>
        <taxon>Gemelliphila</taxon>
    </lineage>
</organism>
<feature type="domain" description="Extracellular matrix-binding protein ebh GA module" evidence="3">
    <location>
        <begin position="310"/>
        <end position="365"/>
    </location>
</feature>
<feature type="non-terminal residue" evidence="4">
    <location>
        <position position="638"/>
    </location>
</feature>
<dbReference type="InterPro" id="IPR002988">
    <property type="entry name" value="GA_module"/>
</dbReference>
<proteinExistence type="predicted"/>
<protein>
    <submittedName>
        <fullName evidence="4">GA module</fullName>
    </submittedName>
</protein>
<feature type="chain" id="PRO_5046973017" evidence="2">
    <location>
        <begin position="24"/>
        <end position="638"/>
    </location>
</feature>
<feature type="domain" description="Extracellular matrix-binding protein ebh GA module" evidence="3">
    <location>
        <begin position="541"/>
        <end position="593"/>
    </location>
</feature>
<gene>
    <name evidence="4" type="ORF">HMPREF1871_01133</name>
</gene>
<feature type="region of interest" description="Disordered" evidence="1">
    <location>
        <begin position="244"/>
        <end position="335"/>
    </location>
</feature>
<dbReference type="Gene3D" id="1.20.5.420">
    <property type="entry name" value="Immunoglobulin FC, subunit C"/>
    <property type="match status" value="5"/>
</dbReference>
<feature type="compositionally biased region" description="Basic and acidic residues" evidence="1">
    <location>
        <begin position="312"/>
        <end position="335"/>
    </location>
</feature>
<dbReference type="SMART" id="SM00844">
    <property type="entry name" value="GA"/>
    <property type="match status" value="5"/>
</dbReference>
<accession>A0ABR5TKN4</accession>
<feature type="region of interest" description="Disordered" evidence="1">
    <location>
        <begin position="561"/>
        <end position="638"/>
    </location>
</feature>
<dbReference type="Proteomes" id="UP000070467">
    <property type="component" value="Unassembled WGS sequence"/>
</dbReference>
<reference evidence="4 5" key="1">
    <citation type="submission" date="2016-01" db="EMBL/GenBank/DDBJ databases">
        <authorList>
            <person name="Mitreva M."/>
            <person name="Pepin K.H."/>
            <person name="Mihindukulasuriya K.A."/>
            <person name="Fulton R."/>
            <person name="Fronick C."/>
            <person name="O'Laughlin M."/>
            <person name="Miner T."/>
            <person name="Herter B."/>
            <person name="Rosa B.A."/>
            <person name="Cordes M."/>
            <person name="Tomlinson C."/>
            <person name="Wollam A."/>
            <person name="Palsikar V.B."/>
            <person name="Mardis E.R."/>
            <person name="Wilson R.K."/>
        </authorList>
    </citation>
    <scope>NUCLEOTIDE SEQUENCE [LARGE SCALE GENOMIC DNA]</scope>
    <source>
        <strain evidence="4 5">KA00071</strain>
    </source>
</reference>
<feature type="compositionally biased region" description="Basic and acidic residues" evidence="1">
    <location>
        <begin position="561"/>
        <end position="572"/>
    </location>
</feature>
<sequence length="638" mass="71414">MKYRKKILTVGVTGALLLNISGAVSPLNNTLADAQGTTTANTDQELQRAKDEAIKKLDEYPEAFAVLNNLANEAKKAKIKKINEATKKEDIENILNEVKNAHNLNKAKKEGKDFLDKLTHVSDSQKNDARNKIGSANKVENIIKELKDCLNKELDGYPYAFGNQLYGQKGNADAESQDGKDFSNETLSEAMKQFMKGKIYNDSHTKEDLEKILTTVKKADEIGKAKEEGRQKVDKMTNLSQEEKVKAYNSIGSGSTLEEVKQEEKKAEEKEAQEKAKKENAGKEQNTPPQDNGSGQQSKENEQGDQPSAPNAKDEAKDLEQAKEKAKKAIKELKNLTDEARNEYEEVINESTNEEELKAIQESAKGEDDYINSEKEQYKKRQAEANAELEKIKKYVKDASKEQIKKLNNLSQTQKDSLLKEVEKNTDVKDLEKVHKNAKTFDTKVKEAKEEIEKLKDLSEADKATYKEKIEKSENVEKVNENFGLATEKNNQILNEAKTKALDELKKLMNLTDDQLQKAKAEVLAGQDKKSVEKALSDAKVLDNKELTEARAKAKEEIEKLKDLKPEEKTKANSDITNSVTKKAINEVVEKAKKQDAKNKAEKVKPNEKPSGDAPQTPAPMPENPGENQNPQTPTPMP</sequence>
<feature type="signal peptide" evidence="2">
    <location>
        <begin position="1"/>
        <end position="23"/>
    </location>
</feature>
<dbReference type="InterPro" id="IPR020840">
    <property type="entry name" value="Extracell_matrix-bd_GA"/>
</dbReference>
<keyword evidence="5" id="KW-1185">Reference proteome</keyword>
<feature type="domain" description="Extracellular matrix-binding protein ebh GA module" evidence="3">
    <location>
        <begin position="37"/>
        <end position="99"/>
    </location>
</feature>
<feature type="domain" description="Extracellular matrix-binding protein ebh GA module" evidence="3">
    <location>
        <begin position="101"/>
        <end position="147"/>
    </location>
</feature>
<feature type="domain" description="Extracellular matrix-binding protein ebh GA module" evidence="3">
    <location>
        <begin position="486"/>
        <end position="540"/>
    </location>
</feature>
<evidence type="ECO:0000256" key="2">
    <source>
        <dbReference type="SAM" id="SignalP"/>
    </source>
</evidence>
<keyword evidence="2" id="KW-0732">Signal</keyword>
<evidence type="ECO:0000313" key="5">
    <source>
        <dbReference type="Proteomes" id="UP000070467"/>
    </source>
</evidence>